<evidence type="ECO:0000256" key="4">
    <source>
        <dbReference type="ARBA" id="ARBA00022692"/>
    </source>
</evidence>
<sequence>MDFAQFYQEGGAWMHPIAVCAVLGAGVMIERFIFLFFRFNINGAQFFNQIQKLVMANNIDRAIKLCNAADKAALARVMKAGLTRANKSEADIAAAIEEAMLEVSPAITKRISMIAAVANIATLLGLLGTIFGMIDAFTAVAVAAADQRSQALAKGISIAINTTGFGLMVAIPLLSAQVFIQGLAKKIADEVDLYAVKLENLLAARVRQG</sequence>
<evidence type="ECO:0000256" key="1">
    <source>
        <dbReference type="ARBA" id="ARBA00004651"/>
    </source>
</evidence>
<evidence type="ECO:0000313" key="12">
    <source>
        <dbReference type="Proteomes" id="UP001150924"/>
    </source>
</evidence>
<evidence type="ECO:0000256" key="8">
    <source>
        <dbReference type="RuleBase" id="RU004057"/>
    </source>
</evidence>
<dbReference type="InterPro" id="IPR050790">
    <property type="entry name" value="ExbB/TolQ_transport"/>
</dbReference>
<feature type="domain" description="MotA/TolQ/ExbB proton channel" evidence="10">
    <location>
        <begin position="71"/>
        <end position="191"/>
    </location>
</feature>
<comment type="similarity">
    <text evidence="8">Belongs to the exbB/tolQ family.</text>
</comment>
<dbReference type="Pfam" id="PF01618">
    <property type="entry name" value="MotA_ExbB"/>
    <property type="match status" value="1"/>
</dbReference>
<dbReference type="Proteomes" id="UP001150924">
    <property type="component" value="Unassembled WGS sequence"/>
</dbReference>
<keyword evidence="3" id="KW-1003">Cell membrane</keyword>
<evidence type="ECO:0000256" key="3">
    <source>
        <dbReference type="ARBA" id="ARBA00022475"/>
    </source>
</evidence>
<name>A0A9X3ESU7_9BACT</name>
<evidence type="ECO:0000256" key="6">
    <source>
        <dbReference type="ARBA" id="ARBA00022989"/>
    </source>
</evidence>
<evidence type="ECO:0000256" key="2">
    <source>
        <dbReference type="ARBA" id="ARBA00022448"/>
    </source>
</evidence>
<keyword evidence="7 9" id="KW-0472">Membrane</keyword>
<evidence type="ECO:0000256" key="5">
    <source>
        <dbReference type="ARBA" id="ARBA00022927"/>
    </source>
</evidence>
<gene>
    <name evidence="11" type="ORF">OV079_29765</name>
</gene>
<feature type="transmembrane region" description="Helical" evidence="9">
    <location>
        <begin position="117"/>
        <end position="144"/>
    </location>
</feature>
<keyword evidence="2 8" id="KW-0813">Transport</keyword>
<protein>
    <submittedName>
        <fullName evidence="11">MotA/TolQ/ExbB proton channel family protein</fullName>
    </submittedName>
</protein>
<keyword evidence="6 9" id="KW-1133">Transmembrane helix</keyword>
<organism evidence="11 12">
    <name type="scientific">Nannocystis pusilla</name>
    <dbReference type="NCBI Taxonomy" id="889268"/>
    <lineage>
        <taxon>Bacteria</taxon>
        <taxon>Pseudomonadati</taxon>
        <taxon>Myxococcota</taxon>
        <taxon>Polyangia</taxon>
        <taxon>Nannocystales</taxon>
        <taxon>Nannocystaceae</taxon>
        <taxon>Nannocystis</taxon>
    </lineage>
</organism>
<evidence type="ECO:0000256" key="9">
    <source>
        <dbReference type="SAM" id="Phobius"/>
    </source>
</evidence>
<comment type="subcellular location">
    <subcellularLocation>
        <location evidence="1">Cell membrane</location>
        <topology evidence="1">Multi-pass membrane protein</topology>
    </subcellularLocation>
    <subcellularLocation>
        <location evidence="8">Membrane</location>
        <topology evidence="8">Multi-pass membrane protein</topology>
    </subcellularLocation>
</comment>
<dbReference type="PANTHER" id="PTHR30625:SF15">
    <property type="entry name" value="BIOPOLYMER TRANSPORT PROTEIN EXBB"/>
    <property type="match status" value="1"/>
</dbReference>
<comment type="caution">
    <text evidence="11">The sequence shown here is derived from an EMBL/GenBank/DDBJ whole genome shotgun (WGS) entry which is preliminary data.</text>
</comment>
<evidence type="ECO:0000256" key="7">
    <source>
        <dbReference type="ARBA" id="ARBA00023136"/>
    </source>
</evidence>
<dbReference type="GO" id="GO:0005886">
    <property type="term" value="C:plasma membrane"/>
    <property type="evidence" value="ECO:0007669"/>
    <property type="project" value="UniProtKB-SubCell"/>
</dbReference>
<feature type="transmembrane region" description="Helical" evidence="9">
    <location>
        <begin position="156"/>
        <end position="180"/>
    </location>
</feature>
<evidence type="ECO:0000313" key="11">
    <source>
        <dbReference type="EMBL" id="MCY1009679.1"/>
    </source>
</evidence>
<reference evidence="11" key="1">
    <citation type="submission" date="2022-11" db="EMBL/GenBank/DDBJ databases">
        <title>Minimal conservation of predation-associated metabolite biosynthetic gene clusters underscores biosynthetic potential of Myxococcota including descriptions for ten novel species: Archangium lansinium sp. nov., Myxococcus landrumus sp. nov., Nannocystis bai.</title>
        <authorList>
            <person name="Ahearne A."/>
            <person name="Stevens C."/>
            <person name="Phillips K."/>
        </authorList>
    </citation>
    <scope>NUCLEOTIDE SEQUENCE</scope>
    <source>
        <strain evidence="11">Na p29</strain>
    </source>
</reference>
<keyword evidence="4 9" id="KW-0812">Transmembrane</keyword>
<dbReference type="PANTHER" id="PTHR30625">
    <property type="entry name" value="PROTEIN TOLQ"/>
    <property type="match status" value="1"/>
</dbReference>
<evidence type="ECO:0000259" key="10">
    <source>
        <dbReference type="Pfam" id="PF01618"/>
    </source>
</evidence>
<accession>A0A9X3ESU7</accession>
<keyword evidence="5 8" id="KW-0653">Protein transport</keyword>
<feature type="transmembrane region" description="Helical" evidence="9">
    <location>
        <begin position="12"/>
        <end position="37"/>
    </location>
</feature>
<dbReference type="GO" id="GO:0017038">
    <property type="term" value="P:protein import"/>
    <property type="evidence" value="ECO:0007669"/>
    <property type="project" value="TreeGrafter"/>
</dbReference>
<dbReference type="AlphaFoldDB" id="A0A9X3ESU7"/>
<dbReference type="EMBL" id="JAPNKE010000002">
    <property type="protein sequence ID" value="MCY1009679.1"/>
    <property type="molecule type" value="Genomic_DNA"/>
</dbReference>
<dbReference type="RefSeq" id="WP_267772354.1">
    <property type="nucleotide sequence ID" value="NZ_JAPNKE010000002.1"/>
</dbReference>
<keyword evidence="12" id="KW-1185">Reference proteome</keyword>
<dbReference type="InterPro" id="IPR002898">
    <property type="entry name" value="MotA_ExbB_proton_chnl"/>
</dbReference>
<proteinExistence type="inferred from homology"/>